<dbReference type="Proteomes" id="UP000530660">
    <property type="component" value="Unassembled WGS sequence"/>
</dbReference>
<comment type="caution">
    <text evidence="6">The sequence shown here is derived from an EMBL/GenBank/DDBJ whole genome shotgun (WGS) entry which is preliminary data.</text>
</comment>
<feature type="compositionally biased region" description="Polar residues" evidence="4">
    <location>
        <begin position="491"/>
        <end position="506"/>
    </location>
</feature>
<dbReference type="SUPFAM" id="SSF48452">
    <property type="entry name" value="TPR-like"/>
    <property type="match status" value="1"/>
</dbReference>
<dbReference type="PANTHER" id="PTHR19980:SF0">
    <property type="entry name" value="CLEAVAGE STIMULATION FACTOR SUBUNIT 3"/>
    <property type="match status" value="1"/>
</dbReference>
<feature type="compositionally biased region" description="Basic and acidic residues" evidence="4">
    <location>
        <begin position="57"/>
        <end position="66"/>
    </location>
</feature>
<dbReference type="InterPro" id="IPR011990">
    <property type="entry name" value="TPR-like_helical_dom_sf"/>
</dbReference>
<feature type="compositionally biased region" description="Basic and acidic residues" evidence="4">
    <location>
        <begin position="464"/>
        <end position="474"/>
    </location>
</feature>
<evidence type="ECO:0000313" key="6">
    <source>
        <dbReference type="EMBL" id="KAF6003364.1"/>
    </source>
</evidence>
<evidence type="ECO:0000259" key="5">
    <source>
        <dbReference type="Pfam" id="PF05843"/>
    </source>
</evidence>
<feature type="region of interest" description="Disordered" evidence="4">
    <location>
        <begin position="1"/>
        <end position="80"/>
    </location>
</feature>
<gene>
    <name evidence="6" type="primary">CSTF3</name>
    <name evidence="6" type="ORF">F1559_003958</name>
</gene>
<feature type="compositionally biased region" description="Polar residues" evidence="4">
    <location>
        <begin position="41"/>
        <end position="54"/>
    </location>
</feature>
<evidence type="ECO:0000256" key="1">
    <source>
        <dbReference type="ARBA" id="ARBA00004123"/>
    </source>
</evidence>
<evidence type="ECO:0000256" key="3">
    <source>
        <dbReference type="ARBA" id="ARBA00023242"/>
    </source>
</evidence>
<name>A0A7J7IL55_9RHOD</name>
<dbReference type="EMBL" id="VWRR01000007">
    <property type="protein sequence ID" value="KAF6003364.1"/>
    <property type="molecule type" value="Genomic_DNA"/>
</dbReference>
<dbReference type="GO" id="GO:0005634">
    <property type="term" value="C:nucleus"/>
    <property type="evidence" value="ECO:0007669"/>
    <property type="project" value="UniProtKB-SubCell"/>
</dbReference>
<feature type="region of interest" description="Disordered" evidence="4">
    <location>
        <begin position="451"/>
        <end position="506"/>
    </location>
</feature>
<dbReference type="OrthoDB" id="26282at2759"/>
<sequence>MDNEGRVPRKTKRSAHDAAEQGEVPTGNDTALDAENKDEPSATQQDLDLSQNLMDSIPRKERRDDEQQSAPGTEGPSALDYEVPLESSSLWPANTLTSGRAQELERSLAADAWNGDSWVALVDEAHRRPLAEARAVYERALHSFPTSTRFWKLYLEHLIREEMFGDAEKRFAYALPRCHSVELCQLYLQYLRTIKKVPISVLIDAYEYVTGLLPYEMAAASLWNDYITLLKTVPIRNAHDEAQRNRLLRSVFQRAVTLPLHNLDAIWRQFEQFEMSSSRGGSANASVATQPFHAAYIRARTEARARRTRRERLQMQMLAVPPRRGKAIMEQAKLWAKYLRGEEANLQDLGASEIDSRLRFAHEQRLVCMYRMPDAWLEYAMYLAYRDDMDIVLSFPEALTVLERAERALPDCPLIYFALARLYEELDCQVARAAGQQQRKREYLREELEKLGGSRFQNDDETEDIRHDDHEDGRLSSGINSKGQAVAAPAQSATMNDTSRQSAKPANVDTNADALTVTGAPVPETAPATTSTETVAEEYASAIGKPIAARAAAVYERLLRREASRCRSAHPCLHRVHVVCSSNRRCHGSANLSSEGRDTIPAVQTWMLSRISTWLLRAWRHSATMRKVLPNASSSSVFAIFQTRLKWPCFTSTTFGSETTEANYACLSGVSYRQHCLMRPSCCSVIVGSLSKLVMVLLASMVCASRRPNENTCSASSAPHDSRIFFSTPRFCNGFP</sequence>
<keyword evidence="7" id="KW-1185">Reference proteome</keyword>
<organism evidence="6 7">
    <name type="scientific">Cyanidiococcus yangmingshanensis</name>
    <dbReference type="NCBI Taxonomy" id="2690220"/>
    <lineage>
        <taxon>Eukaryota</taxon>
        <taxon>Rhodophyta</taxon>
        <taxon>Bangiophyceae</taxon>
        <taxon>Cyanidiales</taxon>
        <taxon>Cyanidiaceae</taxon>
        <taxon>Cyanidiococcus</taxon>
    </lineage>
</organism>
<dbReference type="GO" id="GO:0003729">
    <property type="term" value="F:mRNA binding"/>
    <property type="evidence" value="ECO:0007669"/>
    <property type="project" value="TreeGrafter"/>
</dbReference>
<evidence type="ECO:0000256" key="2">
    <source>
        <dbReference type="ARBA" id="ARBA00022737"/>
    </source>
</evidence>
<dbReference type="SMART" id="SM00386">
    <property type="entry name" value="HAT"/>
    <property type="match status" value="4"/>
</dbReference>
<protein>
    <submittedName>
        <fullName evidence="6">Cleavage stimulation factor, 3 pre-RNA, subunit 3, 77kDa</fullName>
    </submittedName>
</protein>
<dbReference type="InterPro" id="IPR045243">
    <property type="entry name" value="Rna14-like"/>
</dbReference>
<accession>A0A7J7IL55</accession>
<dbReference type="PANTHER" id="PTHR19980">
    <property type="entry name" value="RNA CLEAVAGE STIMULATION FACTOR"/>
    <property type="match status" value="1"/>
</dbReference>
<proteinExistence type="predicted"/>
<comment type="subcellular location">
    <subcellularLocation>
        <location evidence="1">Nucleus</location>
    </subcellularLocation>
</comment>
<dbReference type="InterPro" id="IPR008847">
    <property type="entry name" value="Suf"/>
</dbReference>
<dbReference type="Pfam" id="PF05843">
    <property type="entry name" value="Suf"/>
    <property type="match status" value="1"/>
</dbReference>
<evidence type="ECO:0000313" key="7">
    <source>
        <dbReference type="Proteomes" id="UP000530660"/>
    </source>
</evidence>
<evidence type="ECO:0000256" key="4">
    <source>
        <dbReference type="SAM" id="MobiDB-lite"/>
    </source>
</evidence>
<dbReference type="InterPro" id="IPR003107">
    <property type="entry name" value="HAT"/>
</dbReference>
<reference evidence="6 7" key="1">
    <citation type="journal article" date="2020" name="J. Phycol.">
        <title>Comparative genome analysis reveals Cyanidiococcus gen. nov., a new extremophilic red algal genus sister to Cyanidioschyzon (Cyanidioschyzonaceae, Rhodophyta).</title>
        <authorList>
            <person name="Liu S.-L."/>
            <person name="Chiang Y.-R."/>
            <person name="Yoon H.S."/>
            <person name="Fu H.-Y."/>
        </authorList>
    </citation>
    <scope>NUCLEOTIDE SEQUENCE [LARGE SCALE GENOMIC DNA]</scope>
    <source>
        <strain evidence="6 7">THAL066</strain>
    </source>
</reference>
<dbReference type="AlphaFoldDB" id="A0A7J7IL55"/>
<dbReference type="Gene3D" id="1.25.40.1040">
    <property type="match status" value="1"/>
</dbReference>
<feature type="domain" description="Suppressor of forked" evidence="5">
    <location>
        <begin position="101"/>
        <end position="436"/>
    </location>
</feature>
<dbReference type="GO" id="GO:0031124">
    <property type="term" value="P:mRNA 3'-end processing"/>
    <property type="evidence" value="ECO:0007669"/>
    <property type="project" value="InterPro"/>
</dbReference>
<keyword evidence="2" id="KW-0677">Repeat</keyword>
<keyword evidence="3" id="KW-0539">Nucleus</keyword>